<dbReference type="AlphaFoldDB" id="A0A667ZXA9"/>
<feature type="region of interest" description="Disordered" evidence="2">
    <location>
        <begin position="186"/>
        <end position="216"/>
    </location>
</feature>
<keyword evidence="1" id="KW-0344">Guanine-nucleotide releasing factor</keyword>
<dbReference type="PROSITE" id="PS50003">
    <property type="entry name" value="PH_DOMAIN"/>
    <property type="match status" value="1"/>
</dbReference>
<dbReference type="InParanoid" id="A0A667ZXA9"/>
<evidence type="ECO:0000256" key="1">
    <source>
        <dbReference type="ARBA" id="ARBA00022658"/>
    </source>
</evidence>
<dbReference type="CDD" id="cd14680">
    <property type="entry name" value="PH_p190RhoGEF"/>
    <property type="match status" value="1"/>
</dbReference>
<dbReference type="PANTHER" id="PTHR13944">
    <property type="entry name" value="AGAP007712-PA"/>
    <property type="match status" value="1"/>
</dbReference>
<dbReference type="GO" id="GO:0005085">
    <property type="term" value="F:guanyl-nucleotide exchange factor activity"/>
    <property type="evidence" value="ECO:0007669"/>
    <property type="project" value="UniProtKB-KW"/>
</dbReference>
<evidence type="ECO:0000313" key="4">
    <source>
        <dbReference type="Ensembl" id="ENSMMDP00005037526.1"/>
    </source>
</evidence>
<reference evidence="4" key="1">
    <citation type="submission" date="2019-06" db="EMBL/GenBank/DDBJ databases">
        <authorList>
            <consortium name="Wellcome Sanger Institute Data Sharing"/>
        </authorList>
    </citation>
    <scope>NUCLEOTIDE SEQUENCE [LARGE SCALE GENOMIC DNA]</scope>
</reference>
<dbReference type="InterPro" id="IPR037819">
    <property type="entry name" value="ARHGEF28_PH"/>
</dbReference>
<dbReference type="SUPFAM" id="SSF50729">
    <property type="entry name" value="PH domain-like"/>
    <property type="match status" value="1"/>
</dbReference>
<feature type="compositionally biased region" description="Basic and acidic residues" evidence="2">
    <location>
        <begin position="190"/>
        <end position="204"/>
    </location>
</feature>
<reference evidence="4" key="2">
    <citation type="submission" date="2025-08" db="UniProtKB">
        <authorList>
            <consortium name="Ensembl"/>
        </authorList>
    </citation>
    <scope>IDENTIFICATION</scope>
</reference>
<dbReference type="Pfam" id="PF17838">
    <property type="entry name" value="PH_16"/>
    <property type="match status" value="1"/>
</dbReference>
<dbReference type="InterPro" id="IPR011993">
    <property type="entry name" value="PH-like_dom_sf"/>
</dbReference>
<evidence type="ECO:0000256" key="2">
    <source>
        <dbReference type="SAM" id="MobiDB-lite"/>
    </source>
</evidence>
<keyword evidence="5" id="KW-1185">Reference proteome</keyword>
<evidence type="ECO:0000259" key="3">
    <source>
        <dbReference type="PROSITE" id="PS50003"/>
    </source>
</evidence>
<dbReference type="Gene3D" id="1.10.287.2510">
    <property type="match status" value="1"/>
</dbReference>
<name>A0A667ZXA9_9TELE</name>
<proteinExistence type="predicted"/>
<organism evidence="4 5">
    <name type="scientific">Myripristis murdjan</name>
    <name type="common">pinecone soldierfish</name>
    <dbReference type="NCBI Taxonomy" id="586833"/>
    <lineage>
        <taxon>Eukaryota</taxon>
        <taxon>Metazoa</taxon>
        <taxon>Chordata</taxon>
        <taxon>Craniata</taxon>
        <taxon>Vertebrata</taxon>
        <taxon>Euteleostomi</taxon>
        <taxon>Actinopterygii</taxon>
        <taxon>Neopterygii</taxon>
        <taxon>Teleostei</taxon>
        <taxon>Neoteleostei</taxon>
        <taxon>Acanthomorphata</taxon>
        <taxon>Holocentriformes</taxon>
        <taxon>Holocentridae</taxon>
        <taxon>Myripristis</taxon>
    </lineage>
</organism>
<dbReference type="GO" id="GO:0035023">
    <property type="term" value="P:regulation of Rho protein signal transduction"/>
    <property type="evidence" value="ECO:0007669"/>
    <property type="project" value="TreeGrafter"/>
</dbReference>
<dbReference type="Proteomes" id="UP000472263">
    <property type="component" value="Chromosome 9"/>
</dbReference>
<dbReference type="GeneTree" id="ENSGT00940000155831"/>
<dbReference type="SMART" id="SM00233">
    <property type="entry name" value="PH"/>
    <property type="match status" value="1"/>
</dbReference>
<reference evidence="4" key="3">
    <citation type="submission" date="2025-09" db="UniProtKB">
        <authorList>
            <consortium name="Ensembl"/>
        </authorList>
    </citation>
    <scope>IDENTIFICATION</scope>
</reference>
<sequence length="216" mass="25176">MYIFFTYQCSVIFHCNEHSDLSRALAQIRDVIAAVDLSVSKYERGQELQEVLARLENKSFAKLKNGKVFRKQELRSQHRVLQHKGLVYWKTATGRLKDILALLLTDVLVFLQEKDQRFVFAAVDQKPPVIPLQKLIVREVANEERGMFLISASSVGPEMYEIHTATREERNAWMRHIRQAVERCEEEERSAESEEARRAAEARVQKIHKFQGQKHV</sequence>
<dbReference type="FunFam" id="2.30.29.30:FF:000021">
    <property type="entry name" value="Rho guanine nucleotide exchange factor 2"/>
    <property type="match status" value="1"/>
</dbReference>
<dbReference type="Gene3D" id="2.30.29.30">
    <property type="entry name" value="Pleckstrin-homology domain (PH domain)/Phosphotyrosine-binding domain (PTB)"/>
    <property type="match status" value="1"/>
</dbReference>
<feature type="compositionally biased region" description="Basic residues" evidence="2">
    <location>
        <begin position="205"/>
        <end position="216"/>
    </location>
</feature>
<dbReference type="InterPro" id="IPR001849">
    <property type="entry name" value="PH_domain"/>
</dbReference>
<dbReference type="PANTHER" id="PTHR13944:SF22">
    <property type="entry name" value="RHO GUANINE NUCLEOTIDE EXCHANGE FACTOR 28"/>
    <property type="match status" value="1"/>
</dbReference>
<dbReference type="Ensembl" id="ENSMMDT00005038321.1">
    <property type="protein sequence ID" value="ENSMMDP00005037526.1"/>
    <property type="gene ID" value="ENSMMDG00005017490.1"/>
</dbReference>
<dbReference type="InterPro" id="IPR041020">
    <property type="entry name" value="PH_16"/>
</dbReference>
<accession>A0A667ZXA9</accession>
<feature type="domain" description="PH" evidence="3">
    <location>
        <begin position="61"/>
        <end position="182"/>
    </location>
</feature>
<evidence type="ECO:0000313" key="5">
    <source>
        <dbReference type="Proteomes" id="UP000472263"/>
    </source>
</evidence>
<protein>
    <recommendedName>
        <fullName evidence="3">PH domain-containing protein</fullName>
    </recommendedName>
</protein>
<dbReference type="InterPro" id="IPR051632">
    <property type="entry name" value="Rho_GEF"/>
</dbReference>